<sequence>MAAPALDHLSKRRRKLEQLHRKTLAFSGNLPPVDLIDVQNGSSASSSRNNIGNSISSISSSSSSSNGSSNNNSNNNSDTSSTSSIGSTGSLSNGHARSKHETAFSLATPSSLASYISIPSSTQTKSLSHLASSSHTSQDAKRNNHHRSRLPKDFDKVQVRRSCTALLKFAHAKYTALNSHKPHFQQHTSIEDSLSADALPAAPFPYGEPIYLTIQTFSEIASLRSIVPFLIPLPNRIRPKLADLSICLITRDPRAPIVAVLEADKNSPTHGVFTEIVSAGKLRSKLISFSDAKKKQHRRKHLDQDEPPSKKTKHAVDNPHKAAPGYVKSFDIIVNDSEITSEKLTKIFGPGVYLKAPGLKITIPVPISLQPPVSEDATPAQAQKIKDTIADPLVIKNQLKYIARSSAVIKAPGKNLSILVGLSSFTPEQLMENIAATISTVLQKQGGLIQGSWENVKAITIKTAKSASMPIYQNTAALELHQPSIADLKNGSAVAKAASNNNDNDDDDNNDDE</sequence>
<dbReference type="RefSeq" id="XP_031852113.1">
    <property type="nucleotide sequence ID" value="XM_031996222.1"/>
</dbReference>
<feature type="compositionally biased region" description="Acidic residues" evidence="1">
    <location>
        <begin position="503"/>
        <end position="513"/>
    </location>
</feature>
<feature type="compositionally biased region" description="Low complexity" evidence="1">
    <location>
        <begin position="56"/>
        <end position="94"/>
    </location>
</feature>
<evidence type="ECO:0000313" key="2">
    <source>
        <dbReference type="EMBL" id="VVT47015.1"/>
    </source>
</evidence>
<dbReference type="InterPro" id="IPR028364">
    <property type="entry name" value="Ribosomal_uL1/biogenesis"/>
</dbReference>
<organism evidence="2 3">
    <name type="scientific">Magnusiomyces paraingens</name>
    <dbReference type="NCBI Taxonomy" id="2606893"/>
    <lineage>
        <taxon>Eukaryota</taxon>
        <taxon>Fungi</taxon>
        <taxon>Dikarya</taxon>
        <taxon>Ascomycota</taxon>
        <taxon>Saccharomycotina</taxon>
        <taxon>Dipodascomycetes</taxon>
        <taxon>Dipodascales</taxon>
        <taxon>Dipodascaceae</taxon>
        <taxon>Magnusiomyces</taxon>
    </lineage>
</organism>
<keyword evidence="3" id="KW-1185">Reference proteome</keyword>
<proteinExistence type="predicted"/>
<dbReference type="OrthoDB" id="10251727at2759"/>
<protein>
    <recommendedName>
        <fullName evidence="4">Ribosomal protein L1</fullName>
    </recommendedName>
</protein>
<feature type="region of interest" description="Disordered" evidence="1">
    <location>
        <begin position="491"/>
        <end position="513"/>
    </location>
</feature>
<feature type="compositionally biased region" description="Basic and acidic residues" evidence="1">
    <location>
        <begin position="302"/>
        <end position="320"/>
    </location>
</feature>
<name>A0A5E8B6A1_9ASCO</name>
<evidence type="ECO:0000313" key="3">
    <source>
        <dbReference type="Proteomes" id="UP000398389"/>
    </source>
</evidence>
<reference evidence="2 3" key="1">
    <citation type="submission" date="2019-09" db="EMBL/GenBank/DDBJ databases">
        <authorList>
            <person name="Brejova B."/>
        </authorList>
    </citation>
    <scope>NUCLEOTIDE SEQUENCE [LARGE SCALE GENOMIC DNA]</scope>
</reference>
<dbReference type="Proteomes" id="UP000398389">
    <property type="component" value="Unassembled WGS sequence"/>
</dbReference>
<dbReference type="InterPro" id="IPR023674">
    <property type="entry name" value="Ribosomal_uL1-like"/>
</dbReference>
<evidence type="ECO:0000256" key="1">
    <source>
        <dbReference type="SAM" id="MobiDB-lite"/>
    </source>
</evidence>
<dbReference type="GeneID" id="43580322"/>
<dbReference type="AlphaFoldDB" id="A0A5E8B6A1"/>
<evidence type="ECO:0008006" key="4">
    <source>
        <dbReference type="Google" id="ProtNLM"/>
    </source>
</evidence>
<accession>A0A5E8B6A1</accession>
<feature type="region of interest" description="Disordered" evidence="1">
    <location>
        <begin position="126"/>
        <end position="152"/>
    </location>
</feature>
<feature type="compositionally biased region" description="Low complexity" evidence="1">
    <location>
        <begin position="126"/>
        <end position="137"/>
    </location>
</feature>
<feature type="region of interest" description="Disordered" evidence="1">
    <location>
        <begin position="56"/>
        <end position="96"/>
    </location>
</feature>
<gene>
    <name evidence="2" type="ORF">SAPINGB_P001501</name>
</gene>
<dbReference type="SUPFAM" id="SSF56808">
    <property type="entry name" value="Ribosomal protein L1"/>
    <property type="match status" value="1"/>
</dbReference>
<dbReference type="Pfam" id="PF00687">
    <property type="entry name" value="Ribosomal_L1"/>
    <property type="match status" value="1"/>
</dbReference>
<feature type="region of interest" description="Disordered" evidence="1">
    <location>
        <begin position="291"/>
        <end position="320"/>
    </location>
</feature>
<dbReference type="EMBL" id="CABVLU010000001">
    <property type="protein sequence ID" value="VVT47015.1"/>
    <property type="molecule type" value="Genomic_DNA"/>
</dbReference>